<dbReference type="Proteomes" id="UP000194546">
    <property type="component" value="Unassembled WGS sequence"/>
</dbReference>
<gene>
    <name evidence="1" type="ORF">PAMC26510_33830</name>
</gene>
<dbReference type="EMBL" id="NBTY01000199">
    <property type="protein sequence ID" value="OTP66820.1"/>
    <property type="molecule type" value="Genomic_DNA"/>
</dbReference>
<proteinExistence type="predicted"/>
<protein>
    <submittedName>
        <fullName evidence="1">Uncharacterized protein</fullName>
    </submittedName>
</protein>
<sequence length="50" mass="5741">MTFPQAADKPKYKSRRTSPAGVSRFFYFLAVWCNASDFIDPKVSPVERAR</sequence>
<evidence type="ECO:0000313" key="2">
    <source>
        <dbReference type="Proteomes" id="UP000194546"/>
    </source>
</evidence>
<name>A0A242M6J8_CABSO</name>
<dbReference type="AlphaFoldDB" id="A0A242M6J8"/>
<accession>A0A242M6J8</accession>
<organism evidence="1 2">
    <name type="scientific">Caballeronia sordidicola</name>
    <name type="common">Burkholderia sordidicola</name>
    <dbReference type="NCBI Taxonomy" id="196367"/>
    <lineage>
        <taxon>Bacteria</taxon>
        <taxon>Pseudomonadati</taxon>
        <taxon>Pseudomonadota</taxon>
        <taxon>Betaproteobacteria</taxon>
        <taxon>Burkholderiales</taxon>
        <taxon>Burkholderiaceae</taxon>
        <taxon>Caballeronia</taxon>
    </lineage>
</organism>
<evidence type="ECO:0000313" key="1">
    <source>
        <dbReference type="EMBL" id="OTP66820.1"/>
    </source>
</evidence>
<reference evidence="1 2" key="1">
    <citation type="submission" date="2017-03" db="EMBL/GenBank/DDBJ databases">
        <title>Genome analysis of strain PAMC 26510.</title>
        <authorList>
            <person name="Oh H.-M."/>
            <person name="Yang J.-A."/>
        </authorList>
    </citation>
    <scope>NUCLEOTIDE SEQUENCE [LARGE SCALE GENOMIC DNA]</scope>
    <source>
        <strain evidence="1 2">PAMC 26510</strain>
    </source>
</reference>
<comment type="caution">
    <text evidence="1">The sequence shown here is derived from an EMBL/GenBank/DDBJ whole genome shotgun (WGS) entry which is preliminary data.</text>
</comment>